<evidence type="ECO:0000313" key="3">
    <source>
        <dbReference type="Proteomes" id="UP000238338"/>
    </source>
</evidence>
<dbReference type="EMBL" id="PVEP01000005">
    <property type="protein sequence ID" value="PQV56407.1"/>
    <property type="molecule type" value="Genomic_DNA"/>
</dbReference>
<gene>
    <name evidence="2" type="ORF">LX70_02673</name>
</gene>
<comment type="caution">
    <text evidence="2">The sequence shown here is derived from an EMBL/GenBank/DDBJ whole genome shotgun (WGS) entry which is preliminary data.</text>
</comment>
<dbReference type="Proteomes" id="UP000238338">
    <property type="component" value="Unassembled WGS sequence"/>
</dbReference>
<keyword evidence="3" id="KW-1185">Reference proteome</keyword>
<organism evidence="2 3">
    <name type="scientific">Albidovulum denitrificans</name>
    <dbReference type="NCBI Taxonomy" id="404881"/>
    <lineage>
        <taxon>Bacteria</taxon>
        <taxon>Pseudomonadati</taxon>
        <taxon>Pseudomonadota</taxon>
        <taxon>Alphaproteobacteria</taxon>
        <taxon>Rhodobacterales</taxon>
        <taxon>Paracoccaceae</taxon>
        <taxon>Albidovulum</taxon>
    </lineage>
</organism>
<sequence>MTDKPLSLPSSGGSYIRDDKGALKPAPKKPVKGATKPTVKEG</sequence>
<dbReference type="AlphaFoldDB" id="A0A2S8S6H2"/>
<reference evidence="2 3" key="1">
    <citation type="submission" date="2018-02" db="EMBL/GenBank/DDBJ databases">
        <title>Genomic Encyclopedia of Archaeal and Bacterial Type Strains, Phase II (KMG-II): from individual species to whole genera.</title>
        <authorList>
            <person name="Goeker M."/>
        </authorList>
    </citation>
    <scope>NUCLEOTIDE SEQUENCE [LARGE SCALE GENOMIC DNA]</scope>
    <source>
        <strain evidence="2 3">DSM 18921</strain>
    </source>
</reference>
<evidence type="ECO:0000313" key="2">
    <source>
        <dbReference type="EMBL" id="PQV56407.1"/>
    </source>
</evidence>
<proteinExistence type="predicted"/>
<feature type="region of interest" description="Disordered" evidence="1">
    <location>
        <begin position="1"/>
        <end position="42"/>
    </location>
</feature>
<dbReference type="RefSeq" id="WP_281260447.1">
    <property type="nucleotide sequence ID" value="NZ_PVEP01000005.1"/>
</dbReference>
<evidence type="ECO:0000256" key="1">
    <source>
        <dbReference type="SAM" id="MobiDB-lite"/>
    </source>
</evidence>
<protein>
    <submittedName>
        <fullName evidence="2">Uncharacterized protein</fullName>
    </submittedName>
</protein>
<accession>A0A2S8S6H2</accession>
<name>A0A2S8S6H2_9RHOB</name>